<accession>A0A9P0TBI1</accession>
<organism evidence="2 3">
    <name type="scientific">Pieris brassicae</name>
    <name type="common">White butterfly</name>
    <name type="synonym">Large white butterfly</name>
    <dbReference type="NCBI Taxonomy" id="7116"/>
    <lineage>
        <taxon>Eukaryota</taxon>
        <taxon>Metazoa</taxon>
        <taxon>Ecdysozoa</taxon>
        <taxon>Arthropoda</taxon>
        <taxon>Hexapoda</taxon>
        <taxon>Insecta</taxon>
        <taxon>Pterygota</taxon>
        <taxon>Neoptera</taxon>
        <taxon>Endopterygota</taxon>
        <taxon>Lepidoptera</taxon>
        <taxon>Glossata</taxon>
        <taxon>Ditrysia</taxon>
        <taxon>Papilionoidea</taxon>
        <taxon>Pieridae</taxon>
        <taxon>Pierinae</taxon>
        <taxon>Pieris</taxon>
    </lineage>
</organism>
<comment type="caution">
    <text evidence="2">The sequence shown here is derived from an EMBL/GenBank/DDBJ whole genome shotgun (WGS) entry which is preliminary data.</text>
</comment>
<sequence>MWFTVLGANSSQMSSHLLSVFTFVVSDSTLIAPESNSERSSRPLAREISGESLSSDAEARAPSPTRSDPAEARSVSN</sequence>
<protein>
    <submittedName>
        <fullName evidence="2">Uncharacterized protein</fullName>
    </submittedName>
</protein>
<dbReference type="AlphaFoldDB" id="A0A9P0TBI1"/>
<keyword evidence="3" id="KW-1185">Reference proteome</keyword>
<evidence type="ECO:0000313" key="2">
    <source>
        <dbReference type="EMBL" id="CAH4023862.1"/>
    </source>
</evidence>
<evidence type="ECO:0000313" key="3">
    <source>
        <dbReference type="Proteomes" id="UP001152562"/>
    </source>
</evidence>
<reference evidence="2" key="1">
    <citation type="submission" date="2022-05" db="EMBL/GenBank/DDBJ databases">
        <authorList>
            <person name="Okamura Y."/>
        </authorList>
    </citation>
    <scope>NUCLEOTIDE SEQUENCE</scope>
</reference>
<evidence type="ECO:0000256" key="1">
    <source>
        <dbReference type="SAM" id="MobiDB-lite"/>
    </source>
</evidence>
<feature type="region of interest" description="Disordered" evidence="1">
    <location>
        <begin position="32"/>
        <end position="77"/>
    </location>
</feature>
<feature type="compositionally biased region" description="Basic and acidic residues" evidence="1">
    <location>
        <begin position="36"/>
        <end position="49"/>
    </location>
</feature>
<dbReference type="EMBL" id="CALOZG010000004">
    <property type="protein sequence ID" value="CAH4023862.1"/>
    <property type="molecule type" value="Genomic_DNA"/>
</dbReference>
<name>A0A9P0TBI1_PIEBR</name>
<dbReference type="Proteomes" id="UP001152562">
    <property type="component" value="Unassembled WGS sequence"/>
</dbReference>
<proteinExistence type="predicted"/>
<gene>
    <name evidence="2" type="ORF">PIBRA_LOCUS4393</name>
</gene>